<keyword evidence="11" id="KW-0503">Monooxygenase</keyword>
<name>A0A8E2AP57_9APHY</name>
<accession>A0A8E2AP57</accession>
<evidence type="ECO:0000256" key="11">
    <source>
        <dbReference type="ARBA" id="ARBA00023033"/>
    </source>
</evidence>
<dbReference type="SUPFAM" id="SSF48264">
    <property type="entry name" value="Cytochrome P450"/>
    <property type="match status" value="1"/>
</dbReference>
<dbReference type="Pfam" id="PF00067">
    <property type="entry name" value="p450"/>
    <property type="match status" value="1"/>
</dbReference>
<dbReference type="GO" id="GO:0004497">
    <property type="term" value="F:monooxygenase activity"/>
    <property type="evidence" value="ECO:0007669"/>
    <property type="project" value="UniProtKB-KW"/>
</dbReference>
<dbReference type="CDD" id="cd11065">
    <property type="entry name" value="CYP64-like"/>
    <property type="match status" value="1"/>
</dbReference>
<dbReference type="InterPro" id="IPR002401">
    <property type="entry name" value="Cyt_P450_E_grp-I"/>
</dbReference>
<dbReference type="GO" id="GO:0016705">
    <property type="term" value="F:oxidoreductase activity, acting on paired donors, with incorporation or reduction of molecular oxygen"/>
    <property type="evidence" value="ECO:0007669"/>
    <property type="project" value="InterPro"/>
</dbReference>
<dbReference type="GO" id="GO:0005506">
    <property type="term" value="F:iron ion binding"/>
    <property type="evidence" value="ECO:0007669"/>
    <property type="project" value="InterPro"/>
</dbReference>
<keyword evidence="8 14" id="KW-1133">Transmembrane helix</keyword>
<dbReference type="InterPro" id="IPR001128">
    <property type="entry name" value="Cyt_P450"/>
</dbReference>
<dbReference type="PRINTS" id="PR00385">
    <property type="entry name" value="P450"/>
</dbReference>
<feature type="transmembrane region" description="Helical" evidence="14">
    <location>
        <begin position="6"/>
        <end position="27"/>
    </location>
</feature>
<evidence type="ECO:0000256" key="10">
    <source>
        <dbReference type="ARBA" id="ARBA00023004"/>
    </source>
</evidence>
<evidence type="ECO:0000256" key="5">
    <source>
        <dbReference type="ARBA" id="ARBA00022617"/>
    </source>
</evidence>
<evidence type="ECO:0000256" key="13">
    <source>
        <dbReference type="PIRSR" id="PIRSR602401-1"/>
    </source>
</evidence>
<evidence type="ECO:0000256" key="2">
    <source>
        <dbReference type="ARBA" id="ARBA00004167"/>
    </source>
</evidence>
<evidence type="ECO:0000313" key="15">
    <source>
        <dbReference type="EMBL" id="OCH85805.1"/>
    </source>
</evidence>
<comment type="similarity">
    <text evidence="4">Belongs to the cytochrome P450 family.</text>
</comment>
<evidence type="ECO:0000256" key="4">
    <source>
        <dbReference type="ARBA" id="ARBA00010617"/>
    </source>
</evidence>
<keyword evidence="6 14" id="KW-0812">Transmembrane</keyword>
<dbReference type="InterPro" id="IPR050364">
    <property type="entry name" value="Cytochrome_P450_fung"/>
</dbReference>
<dbReference type="InterPro" id="IPR036396">
    <property type="entry name" value="Cyt_P450_sf"/>
</dbReference>
<keyword evidence="9" id="KW-0560">Oxidoreductase</keyword>
<dbReference type="PRINTS" id="PR00463">
    <property type="entry name" value="EP450I"/>
</dbReference>
<dbReference type="AlphaFoldDB" id="A0A8E2AP57"/>
<proteinExistence type="inferred from homology"/>
<dbReference type="OrthoDB" id="2789670at2759"/>
<protein>
    <submittedName>
        <fullName evidence="15">Cytochrome P450</fullName>
    </submittedName>
</protein>
<feature type="binding site" description="axial binding residue" evidence="13">
    <location>
        <position position="440"/>
    </location>
    <ligand>
        <name>heme</name>
        <dbReference type="ChEBI" id="CHEBI:30413"/>
    </ligand>
    <ligandPart>
        <name>Fe</name>
        <dbReference type="ChEBI" id="CHEBI:18248"/>
    </ligandPart>
</feature>
<gene>
    <name evidence="15" type="ORF">OBBRIDRAFT_857696</name>
</gene>
<keyword evidence="10 13" id="KW-0408">Iron</keyword>
<evidence type="ECO:0000256" key="8">
    <source>
        <dbReference type="ARBA" id="ARBA00022989"/>
    </source>
</evidence>
<evidence type="ECO:0000256" key="12">
    <source>
        <dbReference type="ARBA" id="ARBA00023136"/>
    </source>
</evidence>
<evidence type="ECO:0000256" key="6">
    <source>
        <dbReference type="ARBA" id="ARBA00022692"/>
    </source>
</evidence>
<reference evidence="15 16" key="1">
    <citation type="submission" date="2016-07" db="EMBL/GenBank/DDBJ databases">
        <title>Draft genome of the white-rot fungus Obba rivulosa 3A-2.</title>
        <authorList>
            <consortium name="DOE Joint Genome Institute"/>
            <person name="Miettinen O."/>
            <person name="Riley R."/>
            <person name="Acob R."/>
            <person name="Barry K."/>
            <person name="Cullen D."/>
            <person name="De Vries R."/>
            <person name="Hainaut M."/>
            <person name="Hatakka A."/>
            <person name="Henrissat B."/>
            <person name="Hilden K."/>
            <person name="Kuo R."/>
            <person name="Labutti K."/>
            <person name="Lipzen A."/>
            <person name="Makela M.R."/>
            <person name="Sandor L."/>
            <person name="Spatafora J.W."/>
            <person name="Grigoriev I.V."/>
            <person name="Hibbett D.S."/>
        </authorList>
    </citation>
    <scope>NUCLEOTIDE SEQUENCE [LARGE SCALE GENOMIC DNA]</scope>
    <source>
        <strain evidence="15 16">3A-2</strain>
    </source>
</reference>
<dbReference type="PANTHER" id="PTHR46300:SF7">
    <property type="entry name" value="P450, PUTATIVE (EUROFUNG)-RELATED"/>
    <property type="match status" value="1"/>
</dbReference>
<evidence type="ECO:0000256" key="3">
    <source>
        <dbReference type="ARBA" id="ARBA00005179"/>
    </source>
</evidence>
<evidence type="ECO:0000256" key="9">
    <source>
        <dbReference type="ARBA" id="ARBA00023002"/>
    </source>
</evidence>
<dbReference type="GO" id="GO:0020037">
    <property type="term" value="F:heme binding"/>
    <property type="evidence" value="ECO:0007669"/>
    <property type="project" value="InterPro"/>
</dbReference>
<keyword evidence="12 14" id="KW-0472">Membrane</keyword>
<keyword evidence="5 13" id="KW-0349">Heme</keyword>
<dbReference type="Proteomes" id="UP000250043">
    <property type="component" value="Unassembled WGS sequence"/>
</dbReference>
<keyword evidence="7 13" id="KW-0479">Metal-binding</keyword>
<organism evidence="15 16">
    <name type="scientific">Obba rivulosa</name>
    <dbReference type="NCBI Taxonomy" id="1052685"/>
    <lineage>
        <taxon>Eukaryota</taxon>
        <taxon>Fungi</taxon>
        <taxon>Dikarya</taxon>
        <taxon>Basidiomycota</taxon>
        <taxon>Agaricomycotina</taxon>
        <taxon>Agaricomycetes</taxon>
        <taxon>Polyporales</taxon>
        <taxon>Gelatoporiaceae</taxon>
        <taxon>Obba</taxon>
    </lineage>
</organism>
<comment type="pathway">
    <text evidence="3">Secondary metabolite biosynthesis.</text>
</comment>
<comment type="cofactor">
    <cofactor evidence="1 13">
        <name>heme</name>
        <dbReference type="ChEBI" id="CHEBI:30413"/>
    </cofactor>
</comment>
<dbReference type="GO" id="GO:0016020">
    <property type="term" value="C:membrane"/>
    <property type="evidence" value="ECO:0007669"/>
    <property type="project" value="UniProtKB-SubCell"/>
</dbReference>
<evidence type="ECO:0000256" key="1">
    <source>
        <dbReference type="ARBA" id="ARBA00001971"/>
    </source>
</evidence>
<dbReference type="EMBL" id="KV722562">
    <property type="protein sequence ID" value="OCH85805.1"/>
    <property type="molecule type" value="Genomic_DNA"/>
</dbReference>
<evidence type="ECO:0000313" key="16">
    <source>
        <dbReference type="Proteomes" id="UP000250043"/>
    </source>
</evidence>
<sequence>MITENPFRLIVWSIGTVVCAILWRCIFGRNHLKPLPPGPAGWPLIGNLLDMPTTEPQWTVFKRWGETWGNIMSISLLGQRMVILNSYKDAVALFEKRSANYSDRPILIVAGQEIGWDEAGVLCRYGDALREQRRAYTHLLGTRKALEQFTPIIEDQARQLLIGLLEHPQHLQRQLKRVVAALTLEITHGYHVKEDNDLVVQTVNQVMEDFSEAFLPGRFAVDLLPSLQYIPAWFPGTGWKTLVAQYKRNITLFHELSYRYVKKEMAAGTATPSFLGSILEPEMSLEKENTWKWAAAALFAAGSDTTVSAMATFFLAMVLFPEVQQRAQREIDTVIGTGQLPLASDRERLPYVNALCLEVMRWQPVLPLGAPRRNMEDDIYNGYFFPKGTTFIANAWNMLHDPEIYANPFAFNPERYLLLERKEPELDPRQIAFGFSRRICPGLQLADWNMFVQCAMSLAVFDVSKAIENGQIIEPRVEYTTLGSVSHPLPFKYSLKPRNAKAEALIRQVKLEYE</sequence>
<dbReference type="Gene3D" id="1.10.630.10">
    <property type="entry name" value="Cytochrome P450"/>
    <property type="match status" value="1"/>
</dbReference>
<dbReference type="PANTHER" id="PTHR46300">
    <property type="entry name" value="P450, PUTATIVE (EUROFUNG)-RELATED-RELATED"/>
    <property type="match status" value="1"/>
</dbReference>
<keyword evidence="16" id="KW-1185">Reference proteome</keyword>
<comment type="subcellular location">
    <subcellularLocation>
        <location evidence="2">Membrane</location>
        <topology evidence="2">Single-pass membrane protein</topology>
    </subcellularLocation>
</comment>
<evidence type="ECO:0000256" key="14">
    <source>
        <dbReference type="SAM" id="Phobius"/>
    </source>
</evidence>
<evidence type="ECO:0000256" key="7">
    <source>
        <dbReference type="ARBA" id="ARBA00022723"/>
    </source>
</evidence>